<reference evidence="2 3" key="1">
    <citation type="journal article" date="2019" name="Int. J. Syst. Evol. Microbiol.">
        <title>The Global Catalogue of Microorganisms (GCM) 10K type strain sequencing project: providing services to taxonomists for standard genome sequencing and annotation.</title>
        <authorList>
            <consortium name="The Broad Institute Genomics Platform"/>
            <consortium name="The Broad Institute Genome Sequencing Center for Infectious Disease"/>
            <person name="Wu L."/>
            <person name="Ma J."/>
        </authorList>
    </citation>
    <scope>NUCLEOTIDE SEQUENCE [LARGE SCALE GENOMIC DNA]</scope>
    <source>
        <strain evidence="2 3">JCM 13318</strain>
    </source>
</reference>
<evidence type="ECO:0000256" key="1">
    <source>
        <dbReference type="SAM" id="MobiDB-lite"/>
    </source>
</evidence>
<feature type="compositionally biased region" description="Basic and acidic residues" evidence="1">
    <location>
        <begin position="9"/>
        <end position="23"/>
    </location>
</feature>
<evidence type="ECO:0000313" key="3">
    <source>
        <dbReference type="Proteomes" id="UP001500177"/>
    </source>
</evidence>
<sequence>MLIVLSSVGERESAESRPTDRTHPTPRSQTLAGLRVVSYSFEMSNKVASSGGVQSVDRAVTILEIIARTSLAGITEIAGEPPDG</sequence>
<gene>
    <name evidence="2" type="ORF">GCM10009690_23080</name>
</gene>
<protein>
    <submittedName>
        <fullName evidence="2">Uncharacterized protein</fullName>
    </submittedName>
</protein>
<evidence type="ECO:0000313" key="2">
    <source>
        <dbReference type="EMBL" id="GAA1519328.1"/>
    </source>
</evidence>
<organism evidence="2 3">
    <name type="scientific">Brevibacterium permense</name>
    <dbReference type="NCBI Taxonomy" id="234834"/>
    <lineage>
        <taxon>Bacteria</taxon>
        <taxon>Bacillati</taxon>
        <taxon>Actinomycetota</taxon>
        <taxon>Actinomycetes</taxon>
        <taxon>Micrococcales</taxon>
        <taxon>Brevibacteriaceae</taxon>
        <taxon>Brevibacterium</taxon>
    </lineage>
</organism>
<proteinExistence type="predicted"/>
<accession>A0ABN2AHC6</accession>
<dbReference type="EMBL" id="BAAALX010000010">
    <property type="protein sequence ID" value="GAA1519328.1"/>
    <property type="molecule type" value="Genomic_DNA"/>
</dbReference>
<keyword evidence="3" id="KW-1185">Reference proteome</keyword>
<feature type="region of interest" description="Disordered" evidence="1">
    <location>
        <begin position="1"/>
        <end position="29"/>
    </location>
</feature>
<name>A0ABN2AHC6_9MICO</name>
<comment type="caution">
    <text evidence="2">The sequence shown here is derived from an EMBL/GenBank/DDBJ whole genome shotgun (WGS) entry which is preliminary data.</text>
</comment>
<dbReference type="Proteomes" id="UP001500177">
    <property type="component" value="Unassembled WGS sequence"/>
</dbReference>